<dbReference type="SUPFAM" id="SSF48452">
    <property type="entry name" value="TPR-like"/>
    <property type="match status" value="2"/>
</dbReference>
<dbReference type="Proteomes" id="UP000587527">
    <property type="component" value="Unassembled WGS sequence"/>
</dbReference>
<protein>
    <submittedName>
        <fullName evidence="2">Tetratricopeptide (TPR) repeat protein</fullName>
    </submittedName>
</protein>
<gene>
    <name evidence="2" type="ORF">F4553_002499</name>
</gene>
<evidence type="ECO:0000256" key="1">
    <source>
        <dbReference type="PROSITE-ProRule" id="PRU00339"/>
    </source>
</evidence>
<dbReference type="AlphaFoldDB" id="A0A841BQM7"/>
<dbReference type="InterPro" id="IPR019734">
    <property type="entry name" value="TPR_rpt"/>
</dbReference>
<keyword evidence="3" id="KW-1185">Reference proteome</keyword>
<name>A0A841BQM7_9ACTN</name>
<dbReference type="EMBL" id="JACHMN010000002">
    <property type="protein sequence ID" value="MBB5869120.1"/>
    <property type="molecule type" value="Genomic_DNA"/>
</dbReference>
<dbReference type="SMART" id="SM00028">
    <property type="entry name" value="TPR"/>
    <property type="match status" value="2"/>
</dbReference>
<dbReference type="Gene3D" id="1.25.40.10">
    <property type="entry name" value="Tetratricopeptide repeat domain"/>
    <property type="match status" value="1"/>
</dbReference>
<reference evidence="2 3" key="1">
    <citation type="submission" date="2020-08" db="EMBL/GenBank/DDBJ databases">
        <title>Sequencing the genomes of 1000 actinobacteria strains.</title>
        <authorList>
            <person name="Klenk H.-P."/>
        </authorList>
    </citation>
    <scope>NUCLEOTIDE SEQUENCE [LARGE SCALE GENOMIC DNA]</scope>
    <source>
        <strain evidence="2 3">DSM 45362</strain>
    </source>
</reference>
<proteinExistence type="predicted"/>
<sequence length="418" mass="46213">MGDLVRGSSKRPAWAQRIKAERTARGWSQTNAVAALRTNATQPLAGDGSLLRNWKRWEAGDAEPDGFYKPLIAKTFGTVTAAIFPNVVRRSPDAELLTDAGLDTLEIVSRLRVSDVSQSTLDALHIAVDRLCCDYPHVTAEQLHRDGQAWLHRITSLLDRRLTLAQHQQVLNLAGWVALLVGCVEYDLGRRQQAEATRQAALSLGLESGSAQIQGWAHEMRAWYALTRGDYLGVIAATETGEAVAPNQSVAVQLAAQRAKAWARLGNRKHAAEALDQGRALLEKQPYPDNLDHHFIVDPAKFDFYAMDCYRLLGDDNLAGMYANEVIKSSTDFDGFERRPMRLAEARITLGVIAGREGNLDKAVEHGTKALSADRQSIPSLVMCSQELRELLQQRYPNEPQTQMYMEKLSTLASTAAN</sequence>
<comment type="caution">
    <text evidence="2">The sequence shown here is derived from an EMBL/GenBank/DDBJ whole genome shotgun (WGS) entry which is preliminary data.</text>
</comment>
<dbReference type="InterPro" id="IPR011990">
    <property type="entry name" value="TPR-like_helical_dom_sf"/>
</dbReference>
<dbReference type="RefSeq" id="WP_184835529.1">
    <property type="nucleotide sequence ID" value="NZ_JACHMN010000002.1"/>
</dbReference>
<organism evidence="2 3">
    <name type="scientific">Allocatelliglobosispora scoriae</name>
    <dbReference type="NCBI Taxonomy" id="643052"/>
    <lineage>
        <taxon>Bacteria</taxon>
        <taxon>Bacillati</taxon>
        <taxon>Actinomycetota</taxon>
        <taxon>Actinomycetes</taxon>
        <taxon>Micromonosporales</taxon>
        <taxon>Micromonosporaceae</taxon>
        <taxon>Allocatelliglobosispora</taxon>
    </lineage>
</organism>
<keyword evidence="1" id="KW-0802">TPR repeat</keyword>
<dbReference type="PROSITE" id="PS50005">
    <property type="entry name" value="TPR"/>
    <property type="match status" value="1"/>
</dbReference>
<evidence type="ECO:0000313" key="2">
    <source>
        <dbReference type="EMBL" id="MBB5869120.1"/>
    </source>
</evidence>
<feature type="repeat" description="TPR" evidence="1">
    <location>
        <begin position="344"/>
        <end position="377"/>
    </location>
</feature>
<evidence type="ECO:0000313" key="3">
    <source>
        <dbReference type="Proteomes" id="UP000587527"/>
    </source>
</evidence>
<accession>A0A841BQM7</accession>